<dbReference type="Proteomes" id="UP001465976">
    <property type="component" value="Unassembled WGS sequence"/>
</dbReference>
<feature type="region of interest" description="Disordered" evidence="1">
    <location>
        <begin position="850"/>
        <end position="881"/>
    </location>
</feature>
<feature type="compositionally biased region" description="Basic and acidic residues" evidence="1">
    <location>
        <begin position="785"/>
        <end position="799"/>
    </location>
</feature>
<evidence type="ECO:0008006" key="4">
    <source>
        <dbReference type="Google" id="ProtNLM"/>
    </source>
</evidence>
<proteinExistence type="predicted"/>
<reference evidence="2 3" key="1">
    <citation type="submission" date="2024-02" db="EMBL/GenBank/DDBJ databases">
        <title>A draft genome for the cacao thread blight pathogen Marasmius crinis-equi.</title>
        <authorList>
            <person name="Cohen S.P."/>
            <person name="Baruah I.K."/>
            <person name="Amoako-Attah I."/>
            <person name="Bukari Y."/>
            <person name="Meinhardt L.W."/>
            <person name="Bailey B.A."/>
        </authorList>
    </citation>
    <scope>NUCLEOTIDE SEQUENCE [LARGE SCALE GENOMIC DNA]</scope>
    <source>
        <strain evidence="2 3">GH-76</strain>
    </source>
</reference>
<feature type="region of interest" description="Disordered" evidence="1">
    <location>
        <begin position="1"/>
        <end position="28"/>
    </location>
</feature>
<gene>
    <name evidence="2" type="ORF">V5O48_014558</name>
</gene>
<sequence>MNVQSLLCSEQRHSVRSPPSPPPSFYEGTSPSKVSFNVSINSQVTLASLSHYPIGSIPQYLETSSSLDDTNPEGHLFDISASEWTNPLKDVLYSKGEPKGTKKEATFVKVLTDENGNCVPCTRRMVTCQGCKVCPHVNMIDLQAPHTYPAPHAFHIYRSDEEHDALSSPTRDVMEETISLWATYRDRGCLAPLLEDTVFTADEETNRKKILAVPEKARRGHASKATCEGRLRVFYSKDDLYLQCEHYKPTSKNHLSRIISPSRYSCDYFAALMNNNRSVIQSYETRMKNEGYGPLVPCRTVRNFASMTVKCDNHHRNAQGDLLMAELQHLPCKSKFITYQPHKEYRQSCCKILIVCKGPHTHPIPIPSKTPTSIREDLHRFFLNMKDLANLTTRRLLRNEAARMYLETKLPHIAKPTFLDLHPSLNNRGHIQCMINYAQSKRYPNGTGWEGVLQMFWDTQMRPSEERYLRYAGEHSLGDDDSEPFRLVICMRHSAMHRLVGYARHIQSDISFKRVVGWLEFELGGFDRSLKSSVCYVRVFLNRQSAEAHRIMLLKVHQIIQEETGKELKFRHLHSGHKDETAFEGILSWTVDQHGGQAKGIGEYLAAISPLGKFDLYERRLLSSLNPYEHLQRIIRICIAHFFRNIQETHCDKGIQTAMRSLVCVRHQDWDGTVGYIESHGNKKAKDWLADKVRSKFAFPALCWEKSLIPLDIWQATDGTSNVIESMHFDVLREGGHSTLLGGILTGKNLDEVQAKTAKTTELTGVPRRNRMTTPSSRQLNAAMRQERARSQRVDGENDKIRQQNKDLRKAKSAMLCAKQKVRSSKSANEQQQTHKEWLKAREKFVKLRSKSDGMAEEGLGSGEVEIDLCDSDESVDEIPA</sequence>
<evidence type="ECO:0000313" key="3">
    <source>
        <dbReference type="Proteomes" id="UP001465976"/>
    </source>
</evidence>
<organism evidence="2 3">
    <name type="scientific">Marasmius crinis-equi</name>
    <dbReference type="NCBI Taxonomy" id="585013"/>
    <lineage>
        <taxon>Eukaryota</taxon>
        <taxon>Fungi</taxon>
        <taxon>Dikarya</taxon>
        <taxon>Basidiomycota</taxon>
        <taxon>Agaricomycotina</taxon>
        <taxon>Agaricomycetes</taxon>
        <taxon>Agaricomycetidae</taxon>
        <taxon>Agaricales</taxon>
        <taxon>Marasmiineae</taxon>
        <taxon>Marasmiaceae</taxon>
        <taxon>Marasmius</taxon>
    </lineage>
</organism>
<feature type="compositionally biased region" description="Acidic residues" evidence="1">
    <location>
        <begin position="865"/>
        <end position="881"/>
    </location>
</feature>
<protein>
    <recommendedName>
        <fullName evidence="4">Transposase</fullName>
    </recommendedName>
</protein>
<evidence type="ECO:0000256" key="1">
    <source>
        <dbReference type="SAM" id="MobiDB-lite"/>
    </source>
</evidence>
<feature type="region of interest" description="Disordered" evidence="1">
    <location>
        <begin position="768"/>
        <end position="799"/>
    </location>
</feature>
<evidence type="ECO:0000313" key="2">
    <source>
        <dbReference type="EMBL" id="KAL0567432.1"/>
    </source>
</evidence>
<keyword evidence="3" id="KW-1185">Reference proteome</keyword>
<comment type="caution">
    <text evidence="2">The sequence shown here is derived from an EMBL/GenBank/DDBJ whole genome shotgun (WGS) entry which is preliminary data.</text>
</comment>
<name>A0ABR3EWZ0_9AGAR</name>
<dbReference type="EMBL" id="JBAHYK010001589">
    <property type="protein sequence ID" value="KAL0567432.1"/>
    <property type="molecule type" value="Genomic_DNA"/>
</dbReference>
<accession>A0ABR3EWZ0</accession>